<evidence type="ECO:0000256" key="1">
    <source>
        <dbReference type="ARBA" id="ARBA00001946"/>
    </source>
</evidence>
<dbReference type="Gene3D" id="3.30.390.10">
    <property type="entry name" value="Enolase-like, N-terminal domain"/>
    <property type="match status" value="1"/>
</dbReference>
<dbReference type="InterPro" id="IPR046945">
    <property type="entry name" value="RHMD-like"/>
</dbReference>
<dbReference type="PROSITE" id="PS00908">
    <property type="entry name" value="MR_MLE_1"/>
    <property type="match status" value="1"/>
</dbReference>
<name>A0A1H2PJV7_9BURK</name>
<dbReference type="SFLD" id="SFLDG00179">
    <property type="entry name" value="mandelate_racemase"/>
    <property type="match status" value="1"/>
</dbReference>
<dbReference type="GO" id="GO:0016836">
    <property type="term" value="F:hydro-lyase activity"/>
    <property type="evidence" value="ECO:0007669"/>
    <property type="project" value="TreeGrafter"/>
</dbReference>
<reference evidence="6" key="1">
    <citation type="submission" date="2016-09" db="EMBL/GenBank/DDBJ databases">
        <authorList>
            <person name="Varghese N."/>
            <person name="Submissions S."/>
        </authorList>
    </citation>
    <scope>NUCLEOTIDE SEQUENCE [LARGE SCALE GENOMIC DNA]</scope>
    <source>
        <strain evidence="6">JS23</strain>
    </source>
</reference>
<accession>A0A1H2PJV7</accession>
<dbReference type="InterPro" id="IPR018110">
    <property type="entry name" value="Mandel_Rmase/mucon_lact_enz_CS"/>
</dbReference>
<evidence type="ECO:0000313" key="5">
    <source>
        <dbReference type="EMBL" id="SDV46158.1"/>
    </source>
</evidence>
<dbReference type="InterPro" id="IPR029065">
    <property type="entry name" value="Enolase_C-like"/>
</dbReference>
<evidence type="ECO:0000313" key="6">
    <source>
        <dbReference type="Proteomes" id="UP000243719"/>
    </source>
</evidence>
<dbReference type="Pfam" id="PF02746">
    <property type="entry name" value="MR_MLE_N"/>
    <property type="match status" value="1"/>
</dbReference>
<dbReference type="Proteomes" id="UP000243719">
    <property type="component" value="Unassembled WGS sequence"/>
</dbReference>
<dbReference type="SFLD" id="SFLDS00001">
    <property type="entry name" value="Enolase"/>
    <property type="match status" value="1"/>
</dbReference>
<dbReference type="GO" id="GO:0009063">
    <property type="term" value="P:amino acid catabolic process"/>
    <property type="evidence" value="ECO:0007669"/>
    <property type="project" value="InterPro"/>
</dbReference>
<dbReference type="EMBL" id="FNLO01000001">
    <property type="protein sequence ID" value="SDV46158.1"/>
    <property type="molecule type" value="Genomic_DNA"/>
</dbReference>
<dbReference type="RefSeq" id="WP_091903557.1">
    <property type="nucleotide sequence ID" value="NZ_FNLO01000001.1"/>
</dbReference>
<keyword evidence="3" id="KW-0460">Magnesium</keyword>
<sequence length="366" mass="38634">MPNTVPIDALRVSAYRIPCDAPEADGTLTWRATTLVAVELDAGGHTGVGYSYTDSCVVGLLNDTLADAIRAQDPLAPQRAHRALLHAVRNLGGNGLAMDALSAVDCALWDLKARLLDVPLCVLFGAVRDAVPIYGSGGFTSYDDGQLAKQLADWVERDGCHAVKMKIGAEIGRDPARVAIARRAIGDAALFVDANGALTPRTALAFIETVARHDVRWFEEPVSSDDASGLRRVRDGIGARGLAVDVAAGEYAATPEAFRTLLRTEAVDVLQADATRCGGFTGFLAAAAQADAAHTDFSAHCAPALHLHVACAAPRLRHIEWFHDHVRVEAMLFDGVPVPAAGVIRPDLSRAGNGLTLRAGLACRVA</sequence>
<protein>
    <submittedName>
        <fullName evidence="5">L-alanine-DL-glutamate epimerase</fullName>
    </submittedName>
</protein>
<dbReference type="GO" id="GO:0016052">
    <property type="term" value="P:carbohydrate catabolic process"/>
    <property type="evidence" value="ECO:0007669"/>
    <property type="project" value="TreeGrafter"/>
</dbReference>
<evidence type="ECO:0000259" key="4">
    <source>
        <dbReference type="SMART" id="SM00922"/>
    </source>
</evidence>
<feature type="domain" description="Mandelate racemase/muconate lactonizing enzyme C-terminal" evidence="4">
    <location>
        <begin position="144"/>
        <end position="240"/>
    </location>
</feature>
<comment type="cofactor">
    <cofactor evidence="1">
        <name>Mg(2+)</name>
        <dbReference type="ChEBI" id="CHEBI:18420"/>
    </cofactor>
</comment>
<dbReference type="SUPFAM" id="SSF54826">
    <property type="entry name" value="Enolase N-terminal domain-like"/>
    <property type="match status" value="1"/>
</dbReference>
<dbReference type="PANTHER" id="PTHR13794:SF58">
    <property type="entry name" value="MITOCHONDRIAL ENOLASE SUPERFAMILY MEMBER 1"/>
    <property type="match status" value="1"/>
</dbReference>
<evidence type="ECO:0000256" key="3">
    <source>
        <dbReference type="ARBA" id="ARBA00022842"/>
    </source>
</evidence>
<organism evidence="5 6">
    <name type="scientific">Chitinasiproducens palmae</name>
    <dbReference type="NCBI Taxonomy" id="1770053"/>
    <lineage>
        <taxon>Bacteria</taxon>
        <taxon>Pseudomonadati</taxon>
        <taxon>Pseudomonadota</taxon>
        <taxon>Betaproteobacteria</taxon>
        <taxon>Burkholderiales</taxon>
        <taxon>Burkholderiaceae</taxon>
        <taxon>Chitinasiproducens</taxon>
    </lineage>
</organism>
<dbReference type="OrthoDB" id="103536at2"/>
<dbReference type="InterPro" id="IPR013342">
    <property type="entry name" value="Mandelate_racemase_C"/>
</dbReference>
<keyword evidence="2" id="KW-0479">Metal-binding</keyword>
<dbReference type="GO" id="GO:0000287">
    <property type="term" value="F:magnesium ion binding"/>
    <property type="evidence" value="ECO:0007669"/>
    <property type="project" value="TreeGrafter"/>
</dbReference>
<dbReference type="InterPro" id="IPR029017">
    <property type="entry name" value="Enolase-like_N"/>
</dbReference>
<dbReference type="Pfam" id="PF13378">
    <property type="entry name" value="MR_MLE_C"/>
    <property type="match status" value="1"/>
</dbReference>
<evidence type="ECO:0000256" key="2">
    <source>
        <dbReference type="ARBA" id="ARBA00022723"/>
    </source>
</evidence>
<dbReference type="SUPFAM" id="SSF51604">
    <property type="entry name" value="Enolase C-terminal domain-like"/>
    <property type="match status" value="1"/>
</dbReference>
<dbReference type="SMART" id="SM00922">
    <property type="entry name" value="MR_MLE"/>
    <property type="match status" value="1"/>
</dbReference>
<dbReference type="InterPro" id="IPR013341">
    <property type="entry name" value="Mandelate_racemase_N_dom"/>
</dbReference>
<gene>
    <name evidence="5" type="ORF">SAMN05216551_101130</name>
</gene>
<keyword evidence="6" id="KW-1185">Reference proteome</keyword>
<dbReference type="Gene3D" id="3.20.20.120">
    <property type="entry name" value="Enolase-like C-terminal domain"/>
    <property type="match status" value="1"/>
</dbReference>
<dbReference type="PANTHER" id="PTHR13794">
    <property type="entry name" value="ENOLASE SUPERFAMILY, MANDELATE RACEMASE"/>
    <property type="match status" value="1"/>
</dbReference>
<dbReference type="InterPro" id="IPR036849">
    <property type="entry name" value="Enolase-like_C_sf"/>
</dbReference>
<proteinExistence type="predicted"/>
<dbReference type="AlphaFoldDB" id="A0A1H2PJV7"/>
<dbReference type="STRING" id="1770053.SAMN05216551_101130"/>